<dbReference type="InterPro" id="IPR044153">
    <property type="entry name" value="PIN_Pae0151-like"/>
</dbReference>
<protein>
    <recommendedName>
        <fullName evidence="2">PIN domain-containing protein</fullName>
    </recommendedName>
</protein>
<evidence type="ECO:0000256" key="1">
    <source>
        <dbReference type="ARBA" id="ARBA00022842"/>
    </source>
</evidence>
<dbReference type="InterPro" id="IPR029060">
    <property type="entry name" value="PIN-like_dom_sf"/>
</dbReference>
<gene>
    <name evidence="3" type="ORF">A2975_01060</name>
</gene>
<dbReference type="InterPro" id="IPR051619">
    <property type="entry name" value="TypeII_TA_RNase_PINc/VapC"/>
</dbReference>
<dbReference type="InterPro" id="IPR002716">
    <property type="entry name" value="PIN_dom"/>
</dbReference>
<proteinExistence type="predicted"/>
<dbReference type="Pfam" id="PF01850">
    <property type="entry name" value="PIN"/>
    <property type="match status" value="1"/>
</dbReference>
<dbReference type="EMBL" id="MGHL01000010">
    <property type="protein sequence ID" value="OGM69685.1"/>
    <property type="molecule type" value="Genomic_DNA"/>
</dbReference>
<keyword evidence="1" id="KW-0460">Magnesium</keyword>
<feature type="domain" description="PIN" evidence="2">
    <location>
        <begin position="5"/>
        <end position="126"/>
    </location>
</feature>
<dbReference type="Gene3D" id="3.40.50.1010">
    <property type="entry name" value="5'-nuclease"/>
    <property type="match status" value="1"/>
</dbReference>
<reference evidence="3 4" key="1">
    <citation type="journal article" date="2016" name="Nat. Commun.">
        <title>Thousands of microbial genomes shed light on interconnected biogeochemical processes in an aquifer system.</title>
        <authorList>
            <person name="Anantharaman K."/>
            <person name="Brown C.T."/>
            <person name="Hug L.A."/>
            <person name="Sharon I."/>
            <person name="Castelle C.J."/>
            <person name="Probst A.J."/>
            <person name="Thomas B.C."/>
            <person name="Singh A."/>
            <person name="Wilkins M.J."/>
            <person name="Karaoz U."/>
            <person name="Brodie E.L."/>
            <person name="Williams K.H."/>
            <person name="Hubbard S.S."/>
            <person name="Banfield J.F."/>
        </authorList>
    </citation>
    <scope>NUCLEOTIDE SEQUENCE [LARGE SCALE GENOMIC DNA]</scope>
</reference>
<dbReference type="AlphaFoldDB" id="A0A1F8C251"/>
<sequence length="135" mass="15340">MDNRIVVDTSVALKWFVEEEGSKKARKILEQYKSGSLEILAPEIIGLELANALFYGVSLKGKRLKEAIELFYSLGLSLVPLDRLFIQEAASLMEKVNIAIYDCLFIALAEKEKIPLVTADTRHHQKRFSQYIQPL</sequence>
<dbReference type="CDD" id="cd09873">
    <property type="entry name" value="PIN_Pae0151-like"/>
    <property type="match status" value="1"/>
</dbReference>
<name>A0A1F8C251_9BACT</name>
<dbReference type="SUPFAM" id="SSF88723">
    <property type="entry name" value="PIN domain-like"/>
    <property type="match status" value="1"/>
</dbReference>
<dbReference type="PANTHER" id="PTHR35901:SF1">
    <property type="entry name" value="EXONUCLEASE VAPC9"/>
    <property type="match status" value="1"/>
</dbReference>
<evidence type="ECO:0000313" key="4">
    <source>
        <dbReference type="Proteomes" id="UP000178429"/>
    </source>
</evidence>
<dbReference type="PANTHER" id="PTHR35901">
    <property type="entry name" value="RIBONUCLEASE VAPC3"/>
    <property type="match status" value="1"/>
</dbReference>
<comment type="caution">
    <text evidence="3">The sequence shown here is derived from an EMBL/GenBank/DDBJ whole genome shotgun (WGS) entry which is preliminary data.</text>
</comment>
<dbReference type="STRING" id="1802525.A2975_01060"/>
<evidence type="ECO:0000259" key="2">
    <source>
        <dbReference type="Pfam" id="PF01850"/>
    </source>
</evidence>
<accession>A0A1F8C251</accession>
<evidence type="ECO:0000313" key="3">
    <source>
        <dbReference type="EMBL" id="OGM69685.1"/>
    </source>
</evidence>
<organism evidence="3 4">
    <name type="scientific">Candidatus Woesebacteria bacterium RIFCSPLOWO2_01_FULL_44_14</name>
    <dbReference type="NCBI Taxonomy" id="1802525"/>
    <lineage>
        <taxon>Bacteria</taxon>
        <taxon>Candidatus Woeseibacteriota</taxon>
    </lineage>
</organism>
<dbReference type="Proteomes" id="UP000178429">
    <property type="component" value="Unassembled WGS sequence"/>
</dbReference>